<evidence type="ECO:0000256" key="9">
    <source>
        <dbReference type="PROSITE-ProRule" id="PRU00282"/>
    </source>
</evidence>
<dbReference type="InterPro" id="IPR018108">
    <property type="entry name" value="MCP_transmembrane"/>
</dbReference>
<dbReference type="OrthoDB" id="269120at2759"/>
<name>A0A9Q5I1U1_SANBA</name>
<accession>A0A9Q5I1U1</accession>
<dbReference type="GO" id="GO:1990519">
    <property type="term" value="P:pyrimidine nucleotide import into mitochondrion"/>
    <property type="evidence" value="ECO:0007669"/>
    <property type="project" value="TreeGrafter"/>
</dbReference>
<evidence type="ECO:0000256" key="4">
    <source>
        <dbReference type="ARBA" id="ARBA00022737"/>
    </source>
</evidence>
<evidence type="ECO:0000256" key="1">
    <source>
        <dbReference type="ARBA" id="ARBA00004448"/>
    </source>
</evidence>
<dbReference type="PROSITE" id="PS50920">
    <property type="entry name" value="SOLCAR"/>
    <property type="match status" value="3"/>
</dbReference>
<reference evidence="12" key="1">
    <citation type="submission" date="2016-06" db="EMBL/GenBank/DDBJ databases">
        <title>Draft Genome sequence of the fungus Inonotus baumii.</title>
        <authorList>
            <person name="Zhu H."/>
            <person name="Lin W."/>
        </authorList>
    </citation>
    <scope>NUCLEOTIDE SEQUENCE</scope>
    <source>
        <strain evidence="12">821</strain>
    </source>
</reference>
<keyword evidence="2 10" id="KW-0813">Transport</keyword>
<dbReference type="InterPro" id="IPR049562">
    <property type="entry name" value="SLC25A33/36-like"/>
</dbReference>
<feature type="repeat" description="Solcar" evidence="9">
    <location>
        <begin position="254"/>
        <end position="342"/>
    </location>
</feature>
<dbReference type="Gene3D" id="1.50.40.10">
    <property type="entry name" value="Mitochondrial carrier domain"/>
    <property type="match status" value="2"/>
</dbReference>
<keyword evidence="7" id="KW-0496">Mitochondrion</keyword>
<keyword evidence="4" id="KW-0677">Repeat</keyword>
<evidence type="ECO:0000256" key="8">
    <source>
        <dbReference type="ARBA" id="ARBA00023136"/>
    </source>
</evidence>
<sequence>MSLNEESAIPQPPEVRSSSPSWVPAKSYRHFIAGGLGGMCGAIVTAPFDVVKTRLQSDLFREKHTSYGVIGATEGSSGSAVLMPRRPGGLLYNFVETSHIIRDIYQNESPRALFKGLGPTLVGAIPARSVNFFTYGNGKQIIANTFNHGEENSYVHVSAAALAGIVTSSVTNPIWVVKTRMQLMSERASSDAAARRAASSWAVITRIVRQEGIRGFYKGLSASYLGVTEGTIQWTLYEKLKRLTANTEGRGGFAEWLGMLGSAGTAKCVATLITYPHEVIRTRLRQPLVNGKMKYTGLLQTLRLVIAEEGARSLYGGLSAHLMRVVPNAAVMYAIYEGVLQWGAAGDRLETQR</sequence>
<proteinExistence type="inferred from homology"/>
<dbReference type="InterPro" id="IPR023395">
    <property type="entry name" value="MCP_dom_sf"/>
</dbReference>
<evidence type="ECO:0000256" key="10">
    <source>
        <dbReference type="RuleBase" id="RU000488"/>
    </source>
</evidence>
<keyword evidence="8 9" id="KW-0472">Membrane</keyword>
<dbReference type="GO" id="GO:0015218">
    <property type="term" value="F:pyrimidine nucleotide transmembrane transporter activity"/>
    <property type="evidence" value="ECO:0007669"/>
    <property type="project" value="InterPro"/>
</dbReference>
<dbReference type="EMBL" id="LNZH02000144">
    <property type="protein sequence ID" value="OCB89969.1"/>
    <property type="molecule type" value="Genomic_DNA"/>
</dbReference>
<comment type="similarity">
    <text evidence="10">Belongs to the mitochondrial carrier (TC 2.A.29) family.</text>
</comment>
<gene>
    <name evidence="12" type="ORF">A7U60_g2824</name>
</gene>
<evidence type="ECO:0000313" key="13">
    <source>
        <dbReference type="Proteomes" id="UP000757232"/>
    </source>
</evidence>
<dbReference type="PANTHER" id="PTHR45829:SF4">
    <property type="entry name" value="MITOCHONDRIAL CARRIER PROTEIN RIM2"/>
    <property type="match status" value="1"/>
</dbReference>
<evidence type="ECO:0000256" key="11">
    <source>
        <dbReference type="SAM" id="MobiDB-lite"/>
    </source>
</evidence>
<evidence type="ECO:0000256" key="7">
    <source>
        <dbReference type="ARBA" id="ARBA00023128"/>
    </source>
</evidence>
<evidence type="ECO:0000313" key="12">
    <source>
        <dbReference type="EMBL" id="OCB89969.1"/>
    </source>
</evidence>
<dbReference type="GO" id="GO:0005743">
    <property type="term" value="C:mitochondrial inner membrane"/>
    <property type="evidence" value="ECO:0007669"/>
    <property type="project" value="UniProtKB-SubCell"/>
</dbReference>
<evidence type="ECO:0000256" key="6">
    <source>
        <dbReference type="ARBA" id="ARBA00022989"/>
    </source>
</evidence>
<dbReference type="Proteomes" id="UP000757232">
    <property type="component" value="Unassembled WGS sequence"/>
</dbReference>
<keyword evidence="3 9" id="KW-0812">Transmembrane</keyword>
<dbReference type="PANTHER" id="PTHR45829">
    <property type="entry name" value="MITOCHONDRIAL CARRIER PROTEIN RIM2"/>
    <property type="match status" value="1"/>
</dbReference>
<feature type="repeat" description="Solcar" evidence="9">
    <location>
        <begin position="151"/>
        <end position="243"/>
    </location>
</feature>
<evidence type="ECO:0000256" key="2">
    <source>
        <dbReference type="ARBA" id="ARBA00022448"/>
    </source>
</evidence>
<feature type="repeat" description="Solcar" evidence="9">
    <location>
        <begin position="25"/>
        <end position="141"/>
    </location>
</feature>
<evidence type="ECO:0000256" key="3">
    <source>
        <dbReference type="ARBA" id="ARBA00022692"/>
    </source>
</evidence>
<dbReference type="SUPFAM" id="SSF103506">
    <property type="entry name" value="Mitochondrial carrier"/>
    <property type="match status" value="1"/>
</dbReference>
<keyword evidence="13" id="KW-1185">Reference proteome</keyword>
<dbReference type="Pfam" id="PF00153">
    <property type="entry name" value="Mito_carr"/>
    <property type="match status" value="3"/>
</dbReference>
<evidence type="ECO:0000256" key="5">
    <source>
        <dbReference type="ARBA" id="ARBA00022792"/>
    </source>
</evidence>
<dbReference type="AlphaFoldDB" id="A0A9Q5I1U1"/>
<keyword evidence="6" id="KW-1133">Transmembrane helix</keyword>
<protein>
    <submittedName>
        <fullName evidence="12">Mitochondrial carrier</fullName>
    </submittedName>
</protein>
<feature type="region of interest" description="Disordered" evidence="11">
    <location>
        <begin position="1"/>
        <end position="22"/>
    </location>
</feature>
<keyword evidence="5" id="KW-0999">Mitochondrion inner membrane</keyword>
<comment type="caution">
    <text evidence="12">The sequence shown here is derived from an EMBL/GenBank/DDBJ whole genome shotgun (WGS) entry which is preliminary data.</text>
</comment>
<organism evidence="12 13">
    <name type="scientific">Sanghuangporus baumii</name>
    <name type="common">Phellinus baumii</name>
    <dbReference type="NCBI Taxonomy" id="108892"/>
    <lineage>
        <taxon>Eukaryota</taxon>
        <taxon>Fungi</taxon>
        <taxon>Dikarya</taxon>
        <taxon>Basidiomycota</taxon>
        <taxon>Agaricomycotina</taxon>
        <taxon>Agaricomycetes</taxon>
        <taxon>Hymenochaetales</taxon>
        <taxon>Hymenochaetaceae</taxon>
        <taxon>Sanghuangporus</taxon>
    </lineage>
</organism>
<comment type="subcellular location">
    <subcellularLocation>
        <location evidence="1">Mitochondrion inner membrane</location>
        <topology evidence="1">Multi-pass membrane protein</topology>
    </subcellularLocation>
</comment>